<dbReference type="Gene3D" id="3.30.420.10">
    <property type="entry name" value="Ribonuclease H-like superfamily/Ribonuclease H"/>
    <property type="match status" value="1"/>
</dbReference>
<dbReference type="GO" id="GO:0046975">
    <property type="term" value="F:histone H3K36 methyltransferase activity"/>
    <property type="evidence" value="ECO:0007669"/>
    <property type="project" value="TreeGrafter"/>
</dbReference>
<dbReference type="InterPro" id="IPR036397">
    <property type="entry name" value="RNaseH_sf"/>
</dbReference>
<dbReference type="GO" id="GO:0005634">
    <property type="term" value="C:nucleus"/>
    <property type="evidence" value="ECO:0007669"/>
    <property type="project" value="TreeGrafter"/>
</dbReference>
<organism evidence="2 3">
    <name type="scientific">Acrobeloides nanus</name>
    <dbReference type="NCBI Taxonomy" id="290746"/>
    <lineage>
        <taxon>Eukaryota</taxon>
        <taxon>Metazoa</taxon>
        <taxon>Ecdysozoa</taxon>
        <taxon>Nematoda</taxon>
        <taxon>Chromadorea</taxon>
        <taxon>Rhabditida</taxon>
        <taxon>Tylenchina</taxon>
        <taxon>Cephalobomorpha</taxon>
        <taxon>Cephaloboidea</taxon>
        <taxon>Cephalobidae</taxon>
        <taxon>Acrobeloides</taxon>
    </lineage>
</organism>
<dbReference type="PANTHER" id="PTHR46060">
    <property type="entry name" value="MARINER MOS1 TRANSPOSASE-LIKE PROTEIN"/>
    <property type="match status" value="1"/>
</dbReference>
<reference evidence="3" key="1">
    <citation type="submission" date="2022-11" db="UniProtKB">
        <authorList>
            <consortium name="WormBaseParasite"/>
        </authorList>
    </citation>
    <scope>IDENTIFICATION</scope>
</reference>
<dbReference type="Proteomes" id="UP000887540">
    <property type="component" value="Unplaced"/>
</dbReference>
<accession>A0A914EI86</accession>
<dbReference type="AlphaFoldDB" id="A0A914EI86"/>
<feature type="domain" description="Mos1 transposase HTH" evidence="1">
    <location>
        <begin position="8"/>
        <end position="53"/>
    </location>
</feature>
<dbReference type="GO" id="GO:0000729">
    <property type="term" value="P:DNA double-strand break processing"/>
    <property type="evidence" value="ECO:0007669"/>
    <property type="project" value="TreeGrafter"/>
</dbReference>
<dbReference type="GO" id="GO:0003697">
    <property type="term" value="F:single-stranded DNA binding"/>
    <property type="evidence" value="ECO:0007669"/>
    <property type="project" value="TreeGrafter"/>
</dbReference>
<dbReference type="GO" id="GO:0044547">
    <property type="term" value="F:DNA topoisomerase binding"/>
    <property type="evidence" value="ECO:0007669"/>
    <property type="project" value="TreeGrafter"/>
</dbReference>
<dbReference type="InterPro" id="IPR052709">
    <property type="entry name" value="Transposase-MT_Hybrid"/>
</dbReference>
<dbReference type="GO" id="GO:0003690">
    <property type="term" value="F:double-stranded DNA binding"/>
    <property type="evidence" value="ECO:0007669"/>
    <property type="project" value="TreeGrafter"/>
</dbReference>
<evidence type="ECO:0000313" key="2">
    <source>
        <dbReference type="Proteomes" id="UP000887540"/>
    </source>
</evidence>
<dbReference type="GO" id="GO:0006303">
    <property type="term" value="P:double-strand break repair via nonhomologous end joining"/>
    <property type="evidence" value="ECO:0007669"/>
    <property type="project" value="TreeGrafter"/>
</dbReference>
<name>A0A914EI86_9BILA</name>
<sequence>MEKNRGIIRELLKFEFELDHSAKETMGNINRAKGNGTVSKATAYLWYSKFRSNKMDIEDKKRSECPREVDRVAVIKAEKNFRVKKAILLVFLDDNAKPRRSRQTQQKIQDMGWEHLEHLLYSPDLSPSDFYLFRSLEHWLRGKKFRTIEEMRQSLTKFFDSKDREWYRRGIHQLEEQWKKVIESGGEYFDY</sequence>
<keyword evidence="2" id="KW-1185">Reference proteome</keyword>
<dbReference type="InterPro" id="IPR041426">
    <property type="entry name" value="Mos1_HTH"/>
</dbReference>
<dbReference type="GO" id="GO:0000014">
    <property type="term" value="F:single-stranded DNA endodeoxyribonuclease activity"/>
    <property type="evidence" value="ECO:0007669"/>
    <property type="project" value="TreeGrafter"/>
</dbReference>
<dbReference type="GO" id="GO:0035861">
    <property type="term" value="C:site of double-strand break"/>
    <property type="evidence" value="ECO:0007669"/>
    <property type="project" value="TreeGrafter"/>
</dbReference>
<dbReference type="Pfam" id="PF17906">
    <property type="entry name" value="HTH_48"/>
    <property type="match status" value="1"/>
</dbReference>
<dbReference type="PANTHER" id="PTHR46060:SF1">
    <property type="entry name" value="MARINER MOS1 TRANSPOSASE-LIKE PROTEIN"/>
    <property type="match status" value="1"/>
</dbReference>
<evidence type="ECO:0000259" key="1">
    <source>
        <dbReference type="Pfam" id="PF17906"/>
    </source>
</evidence>
<dbReference type="GO" id="GO:0044774">
    <property type="term" value="P:mitotic DNA integrity checkpoint signaling"/>
    <property type="evidence" value="ECO:0007669"/>
    <property type="project" value="TreeGrafter"/>
</dbReference>
<dbReference type="WBParaSite" id="ACRNAN_scaffold856.g7235.t1">
    <property type="protein sequence ID" value="ACRNAN_scaffold856.g7235.t1"/>
    <property type="gene ID" value="ACRNAN_scaffold856.g7235"/>
</dbReference>
<dbReference type="GO" id="GO:0000793">
    <property type="term" value="C:condensed chromosome"/>
    <property type="evidence" value="ECO:0007669"/>
    <property type="project" value="TreeGrafter"/>
</dbReference>
<evidence type="ECO:0000313" key="3">
    <source>
        <dbReference type="WBParaSite" id="ACRNAN_scaffold856.g7235.t1"/>
    </source>
</evidence>
<protein>
    <submittedName>
        <fullName evidence="3">Mos1 transposase HTH domain-containing protein</fullName>
    </submittedName>
</protein>
<dbReference type="GO" id="GO:0042800">
    <property type="term" value="F:histone H3K4 methyltransferase activity"/>
    <property type="evidence" value="ECO:0007669"/>
    <property type="project" value="TreeGrafter"/>
</dbReference>
<dbReference type="GO" id="GO:0031297">
    <property type="term" value="P:replication fork processing"/>
    <property type="evidence" value="ECO:0007669"/>
    <property type="project" value="TreeGrafter"/>
</dbReference>
<proteinExistence type="predicted"/>
<dbReference type="GO" id="GO:0015074">
    <property type="term" value="P:DNA integration"/>
    <property type="evidence" value="ECO:0007669"/>
    <property type="project" value="TreeGrafter"/>
</dbReference>